<evidence type="ECO:0000313" key="2">
    <source>
        <dbReference type="Proteomes" id="UP001189429"/>
    </source>
</evidence>
<dbReference type="EMBL" id="CAUYUJ010007047">
    <property type="protein sequence ID" value="CAK0819409.1"/>
    <property type="molecule type" value="Genomic_DNA"/>
</dbReference>
<sequence length="142" mass="16282">MPRHGPWSAFTDFRAWVPDQNGTWSARWWQNHSFVLCAHGGGLDPSPRAVQAIAAGAIPIIQHSPLDAAYSLLPVVFVDSWTAEALTVEKLRRWKEELLPYYDDPRLRIEVIKRLTMDYWWRVALDGTRAATGDHSQLKDWS</sequence>
<keyword evidence="2" id="KW-1185">Reference proteome</keyword>
<accession>A0ABN9RKJ6</accession>
<protein>
    <recommendedName>
        <fullName evidence="3">Exostosin GT47 domain-containing protein</fullName>
    </recommendedName>
</protein>
<proteinExistence type="predicted"/>
<evidence type="ECO:0000313" key="1">
    <source>
        <dbReference type="EMBL" id="CAK0819409.1"/>
    </source>
</evidence>
<comment type="caution">
    <text evidence="1">The sequence shown here is derived from an EMBL/GenBank/DDBJ whole genome shotgun (WGS) entry which is preliminary data.</text>
</comment>
<dbReference type="Proteomes" id="UP001189429">
    <property type="component" value="Unassembled WGS sequence"/>
</dbReference>
<evidence type="ECO:0008006" key="3">
    <source>
        <dbReference type="Google" id="ProtNLM"/>
    </source>
</evidence>
<organism evidence="1 2">
    <name type="scientific">Prorocentrum cordatum</name>
    <dbReference type="NCBI Taxonomy" id="2364126"/>
    <lineage>
        <taxon>Eukaryota</taxon>
        <taxon>Sar</taxon>
        <taxon>Alveolata</taxon>
        <taxon>Dinophyceae</taxon>
        <taxon>Prorocentrales</taxon>
        <taxon>Prorocentraceae</taxon>
        <taxon>Prorocentrum</taxon>
    </lineage>
</organism>
<gene>
    <name evidence="1" type="ORF">PCOR1329_LOCUS21406</name>
</gene>
<name>A0ABN9RKJ6_9DINO</name>
<reference evidence="1" key="1">
    <citation type="submission" date="2023-10" db="EMBL/GenBank/DDBJ databases">
        <authorList>
            <person name="Chen Y."/>
            <person name="Shah S."/>
            <person name="Dougan E. K."/>
            <person name="Thang M."/>
            <person name="Chan C."/>
        </authorList>
    </citation>
    <scope>NUCLEOTIDE SEQUENCE [LARGE SCALE GENOMIC DNA]</scope>
</reference>